<dbReference type="AlphaFoldDB" id="A0AAV3XWD1"/>
<reference evidence="1 2" key="1">
    <citation type="journal article" date="2021" name="Elife">
        <title>Chloroplast acquisition without the gene transfer in kleptoplastic sea slugs, Plakobranchus ocellatus.</title>
        <authorList>
            <person name="Maeda T."/>
            <person name="Takahashi S."/>
            <person name="Yoshida T."/>
            <person name="Shimamura S."/>
            <person name="Takaki Y."/>
            <person name="Nagai Y."/>
            <person name="Toyoda A."/>
            <person name="Suzuki Y."/>
            <person name="Arimoto A."/>
            <person name="Ishii H."/>
            <person name="Satoh N."/>
            <person name="Nishiyama T."/>
            <person name="Hasebe M."/>
            <person name="Maruyama T."/>
            <person name="Minagawa J."/>
            <person name="Obokata J."/>
            <person name="Shigenobu S."/>
        </authorList>
    </citation>
    <scope>NUCLEOTIDE SEQUENCE [LARGE SCALE GENOMIC DNA]</scope>
</reference>
<evidence type="ECO:0008006" key="3">
    <source>
        <dbReference type="Google" id="ProtNLM"/>
    </source>
</evidence>
<dbReference type="InterPro" id="IPR009003">
    <property type="entry name" value="Peptidase_S1_PA"/>
</dbReference>
<protein>
    <recommendedName>
        <fullName evidence="3">Peptidase S1 domain-containing protein</fullName>
    </recommendedName>
</protein>
<sequence>MAKLTVRLRVNHISTNRPDGYTFASQRGNNIHTTGSGWVYKILRGEGPCPCQDRCKQPHHSWWRCYVLTACHVVYDGKEANKTKVDLFYDTEQSFEDNEVKTLYGYDVEDNNQKDDVCLLLCATHDKDLVNTLNGLIQKYDREGCAVPQPIMSTLCVVISHPHGQPKKVTVGDISSTAPVDLEASYLTEYMYTYTTETCRGSSGAPVVCAVSHKKLESEGVWPGAGPHSFGHVNETLNQCGPGIFYVEAGE</sequence>
<keyword evidence="2" id="KW-1185">Reference proteome</keyword>
<dbReference type="Pfam" id="PF13365">
    <property type="entry name" value="Trypsin_2"/>
    <property type="match status" value="1"/>
</dbReference>
<gene>
    <name evidence="1" type="ORF">PoB_000126700</name>
</gene>
<evidence type="ECO:0000313" key="1">
    <source>
        <dbReference type="EMBL" id="GFN74761.1"/>
    </source>
</evidence>
<dbReference type="EMBL" id="BLXT01000159">
    <property type="protein sequence ID" value="GFN74761.1"/>
    <property type="molecule type" value="Genomic_DNA"/>
</dbReference>
<dbReference type="SUPFAM" id="SSF50494">
    <property type="entry name" value="Trypsin-like serine proteases"/>
    <property type="match status" value="1"/>
</dbReference>
<comment type="caution">
    <text evidence="1">The sequence shown here is derived from an EMBL/GenBank/DDBJ whole genome shotgun (WGS) entry which is preliminary data.</text>
</comment>
<proteinExistence type="predicted"/>
<accession>A0AAV3XWD1</accession>
<evidence type="ECO:0000313" key="2">
    <source>
        <dbReference type="Proteomes" id="UP000735302"/>
    </source>
</evidence>
<name>A0AAV3XWD1_9GAST</name>
<organism evidence="1 2">
    <name type="scientific">Plakobranchus ocellatus</name>
    <dbReference type="NCBI Taxonomy" id="259542"/>
    <lineage>
        <taxon>Eukaryota</taxon>
        <taxon>Metazoa</taxon>
        <taxon>Spiralia</taxon>
        <taxon>Lophotrochozoa</taxon>
        <taxon>Mollusca</taxon>
        <taxon>Gastropoda</taxon>
        <taxon>Heterobranchia</taxon>
        <taxon>Euthyneura</taxon>
        <taxon>Panpulmonata</taxon>
        <taxon>Sacoglossa</taxon>
        <taxon>Placobranchoidea</taxon>
        <taxon>Plakobranchidae</taxon>
        <taxon>Plakobranchus</taxon>
    </lineage>
</organism>
<dbReference type="Proteomes" id="UP000735302">
    <property type="component" value="Unassembled WGS sequence"/>
</dbReference>